<name>A0AAD5MPJ6_PARTN</name>
<protein>
    <submittedName>
        <fullName evidence="1">Uncharacterized protein</fullName>
    </submittedName>
</protein>
<accession>A0AAD5MPJ6</accession>
<evidence type="ECO:0000313" key="2">
    <source>
        <dbReference type="Proteomes" id="UP001196413"/>
    </source>
</evidence>
<comment type="caution">
    <text evidence="1">The sequence shown here is derived from an EMBL/GenBank/DDBJ whole genome shotgun (WGS) entry which is preliminary data.</text>
</comment>
<keyword evidence="2" id="KW-1185">Reference proteome</keyword>
<reference evidence="1" key="1">
    <citation type="submission" date="2021-06" db="EMBL/GenBank/DDBJ databases">
        <title>Parelaphostrongylus tenuis whole genome reference sequence.</title>
        <authorList>
            <person name="Garwood T.J."/>
            <person name="Larsen P.A."/>
            <person name="Fountain-Jones N.M."/>
            <person name="Garbe J.R."/>
            <person name="Macchietto M.G."/>
            <person name="Kania S.A."/>
            <person name="Gerhold R.W."/>
            <person name="Richards J.E."/>
            <person name="Wolf T.M."/>
        </authorList>
    </citation>
    <scope>NUCLEOTIDE SEQUENCE</scope>
    <source>
        <strain evidence="1">MNPRO001-30</strain>
        <tissue evidence="1">Meninges</tissue>
    </source>
</reference>
<proteinExistence type="predicted"/>
<dbReference type="Proteomes" id="UP001196413">
    <property type="component" value="Unassembled WGS sequence"/>
</dbReference>
<sequence length="53" mass="5785">MGDFSHLIPPQLIRPLPWIASAREGNGHMEGIVFVVSTTHPSNQGTALFLQSK</sequence>
<organism evidence="1 2">
    <name type="scientific">Parelaphostrongylus tenuis</name>
    <name type="common">Meningeal worm</name>
    <dbReference type="NCBI Taxonomy" id="148309"/>
    <lineage>
        <taxon>Eukaryota</taxon>
        <taxon>Metazoa</taxon>
        <taxon>Ecdysozoa</taxon>
        <taxon>Nematoda</taxon>
        <taxon>Chromadorea</taxon>
        <taxon>Rhabditida</taxon>
        <taxon>Rhabditina</taxon>
        <taxon>Rhabditomorpha</taxon>
        <taxon>Strongyloidea</taxon>
        <taxon>Metastrongylidae</taxon>
        <taxon>Parelaphostrongylus</taxon>
    </lineage>
</organism>
<evidence type="ECO:0000313" key="1">
    <source>
        <dbReference type="EMBL" id="KAJ1362405.1"/>
    </source>
</evidence>
<dbReference type="AlphaFoldDB" id="A0AAD5MPJ6"/>
<gene>
    <name evidence="1" type="ORF">KIN20_021939</name>
</gene>
<dbReference type="EMBL" id="JAHQIW010004432">
    <property type="protein sequence ID" value="KAJ1362405.1"/>
    <property type="molecule type" value="Genomic_DNA"/>
</dbReference>